<dbReference type="SUPFAM" id="SSF52374">
    <property type="entry name" value="Nucleotidylyl transferase"/>
    <property type="match status" value="1"/>
</dbReference>
<dbReference type="Gene3D" id="3.40.50.620">
    <property type="entry name" value="HUPs"/>
    <property type="match status" value="1"/>
</dbReference>
<comment type="subunit">
    <text evidence="1 9">Monomer.</text>
</comment>
<dbReference type="Gene3D" id="1.20.120.1910">
    <property type="entry name" value="Cysteine-tRNA ligase, C-terminal anti-codon recognition domain"/>
    <property type="match status" value="1"/>
</dbReference>
<keyword evidence="4 9" id="KW-0547">Nucleotide-binding</keyword>
<evidence type="ECO:0000256" key="3">
    <source>
        <dbReference type="ARBA" id="ARBA00022723"/>
    </source>
</evidence>
<protein>
    <recommendedName>
        <fullName evidence="9">Cysteine--tRNA ligase</fullName>
        <ecNumber evidence="9">6.1.1.16</ecNumber>
    </recommendedName>
    <alternativeName>
        <fullName evidence="9">Cysteinyl-tRNA synthetase</fullName>
        <shortName evidence="9">CysRS</shortName>
    </alternativeName>
</protein>
<dbReference type="InterPro" id="IPR014729">
    <property type="entry name" value="Rossmann-like_a/b/a_fold"/>
</dbReference>
<dbReference type="CDD" id="cd00672">
    <property type="entry name" value="CysRS_core"/>
    <property type="match status" value="1"/>
</dbReference>
<feature type="short sequence motif" description="'KMSKS' region" evidence="9">
    <location>
        <begin position="280"/>
        <end position="284"/>
    </location>
</feature>
<evidence type="ECO:0000256" key="1">
    <source>
        <dbReference type="ARBA" id="ARBA00011245"/>
    </source>
</evidence>
<evidence type="ECO:0000259" key="10">
    <source>
        <dbReference type="Pfam" id="PF01406"/>
    </source>
</evidence>
<accession>A0A1F7IQG9</accession>
<keyword evidence="6 9" id="KW-0067">ATP-binding</keyword>
<dbReference type="NCBIfam" id="TIGR00435">
    <property type="entry name" value="cysS"/>
    <property type="match status" value="1"/>
</dbReference>
<keyword evidence="5 9" id="KW-0862">Zinc</keyword>
<dbReference type="InterPro" id="IPR032678">
    <property type="entry name" value="tRNA-synt_1_cat_dom"/>
</dbReference>
<dbReference type="GO" id="GO:0005829">
    <property type="term" value="C:cytosol"/>
    <property type="evidence" value="ECO:0007669"/>
    <property type="project" value="TreeGrafter"/>
</dbReference>
<evidence type="ECO:0000256" key="5">
    <source>
        <dbReference type="ARBA" id="ARBA00022833"/>
    </source>
</evidence>
<dbReference type="PANTHER" id="PTHR10890:SF3">
    <property type="entry name" value="CYSTEINE--TRNA LIGASE, CYTOPLASMIC"/>
    <property type="match status" value="1"/>
</dbReference>
<dbReference type="InterPro" id="IPR056411">
    <property type="entry name" value="CysS_C"/>
</dbReference>
<feature type="binding site" evidence="9">
    <location>
        <position position="223"/>
    </location>
    <ligand>
        <name>Zn(2+)</name>
        <dbReference type="ChEBI" id="CHEBI:29105"/>
    </ligand>
</feature>
<feature type="binding site" evidence="9">
    <location>
        <position position="252"/>
    </location>
    <ligand>
        <name>Zn(2+)</name>
        <dbReference type="ChEBI" id="CHEBI:29105"/>
    </ligand>
</feature>
<sequence length="468" mass="54011">MKLYNTLSRKLEDFKPLIAGKVLFYHCGPTVYWVQHIGNLRAMVWSDLIRKSFKFLGYQLTFVRNYTDVGHLVSDADVGEDKMEKGAKREGLTPSQVAEKYIKIFEADTQKLNILPPDHKPRATGFIKQMITMIKVLLEKKHAYITDLAVYFDVSTFQNYNQLNRQKIDLNIAGAGKGKADDPNKRHFSDFALWFFKTGTHKSALQTWSSPWGVGFPGWHIECSVMAKSLLGNTIDIHMGGVEHIPIHHTNEIAQSESANGAKFVNYWLHNEHLLVNAKKMAKSAGTFLTFNDVIEKGYDPMDLRYFFLNAHYRSKQNFTWEALNSAKDGYQKLKDFVLTLRGQTQRSILSTDKLTQLNKYQQKFTYFISNDFQIPQALALTWEMLKSNIPSQDKLEQLFEFDRVFGLKLSEVQEVKIPEQILALANRREEARRKGDFTAADELREKIAEKGYLIEDLEKGFKIRLQK</sequence>
<evidence type="ECO:0000313" key="13">
    <source>
        <dbReference type="Proteomes" id="UP000178040"/>
    </source>
</evidence>
<keyword evidence="7 9" id="KW-0648">Protein biosynthesis</keyword>
<dbReference type="GO" id="GO:0005524">
    <property type="term" value="F:ATP binding"/>
    <property type="evidence" value="ECO:0007669"/>
    <property type="project" value="UniProtKB-UniRule"/>
</dbReference>
<dbReference type="AlphaFoldDB" id="A0A1F7IQG9"/>
<feature type="domain" description="Cysteinyl-tRNA ligase anticodon binding" evidence="11">
    <location>
        <begin position="418"/>
        <end position="464"/>
    </location>
</feature>
<keyword evidence="3 9" id="KW-0479">Metal-binding</keyword>
<evidence type="ECO:0000256" key="6">
    <source>
        <dbReference type="ARBA" id="ARBA00022840"/>
    </source>
</evidence>
<gene>
    <name evidence="9" type="primary">cysS</name>
    <name evidence="12" type="ORF">A3B40_00270</name>
</gene>
<dbReference type="Proteomes" id="UP000178040">
    <property type="component" value="Unassembled WGS sequence"/>
</dbReference>
<dbReference type="PRINTS" id="PR00983">
    <property type="entry name" value="TRNASYNTHCYS"/>
</dbReference>
<dbReference type="HAMAP" id="MF_00041">
    <property type="entry name" value="Cys_tRNA_synth"/>
    <property type="match status" value="1"/>
</dbReference>
<dbReference type="GO" id="GO:0006423">
    <property type="term" value="P:cysteinyl-tRNA aminoacylation"/>
    <property type="evidence" value="ECO:0007669"/>
    <property type="project" value="UniProtKB-UniRule"/>
</dbReference>
<dbReference type="EC" id="6.1.1.16" evidence="9"/>
<evidence type="ECO:0000256" key="9">
    <source>
        <dbReference type="HAMAP-Rule" id="MF_00041"/>
    </source>
</evidence>
<organism evidence="12 13">
    <name type="scientific">Candidatus Roizmanbacteria bacterium RIFCSPLOWO2_01_FULL_37_16</name>
    <dbReference type="NCBI Taxonomy" id="1802058"/>
    <lineage>
        <taxon>Bacteria</taxon>
        <taxon>Candidatus Roizmaniibacteriota</taxon>
    </lineage>
</organism>
<dbReference type="Pfam" id="PF01406">
    <property type="entry name" value="tRNA-synt_1e"/>
    <property type="match status" value="1"/>
</dbReference>
<comment type="caution">
    <text evidence="12">The sequence shown here is derived from an EMBL/GenBank/DDBJ whole genome shotgun (WGS) entry which is preliminary data.</text>
</comment>
<comment type="catalytic activity">
    <reaction evidence="9">
        <text>tRNA(Cys) + L-cysteine + ATP = L-cysteinyl-tRNA(Cys) + AMP + diphosphate</text>
        <dbReference type="Rhea" id="RHEA:17773"/>
        <dbReference type="Rhea" id="RHEA-COMP:9661"/>
        <dbReference type="Rhea" id="RHEA-COMP:9679"/>
        <dbReference type="ChEBI" id="CHEBI:30616"/>
        <dbReference type="ChEBI" id="CHEBI:33019"/>
        <dbReference type="ChEBI" id="CHEBI:35235"/>
        <dbReference type="ChEBI" id="CHEBI:78442"/>
        <dbReference type="ChEBI" id="CHEBI:78517"/>
        <dbReference type="ChEBI" id="CHEBI:456215"/>
        <dbReference type="EC" id="6.1.1.16"/>
    </reaction>
</comment>
<evidence type="ECO:0000259" key="11">
    <source>
        <dbReference type="Pfam" id="PF23493"/>
    </source>
</evidence>
<dbReference type="SUPFAM" id="SSF47323">
    <property type="entry name" value="Anticodon-binding domain of a subclass of class I aminoacyl-tRNA synthetases"/>
    <property type="match status" value="1"/>
</dbReference>
<dbReference type="Pfam" id="PF23493">
    <property type="entry name" value="CysS_C"/>
    <property type="match status" value="1"/>
</dbReference>
<feature type="binding site" evidence="9">
    <location>
        <position position="248"/>
    </location>
    <ligand>
        <name>Zn(2+)</name>
        <dbReference type="ChEBI" id="CHEBI:29105"/>
    </ligand>
</feature>
<dbReference type="EMBL" id="MGAI01000004">
    <property type="protein sequence ID" value="OGK45614.1"/>
    <property type="molecule type" value="Genomic_DNA"/>
</dbReference>
<evidence type="ECO:0000256" key="7">
    <source>
        <dbReference type="ARBA" id="ARBA00022917"/>
    </source>
</evidence>
<feature type="short sequence motif" description="'HIGH' region" evidence="9">
    <location>
        <begin position="29"/>
        <end position="39"/>
    </location>
</feature>
<keyword evidence="2 9" id="KW-0436">Ligase</keyword>
<reference evidence="12 13" key="1">
    <citation type="journal article" date="2016" name="Nat. Commun.">
        <title>Thousands of microbial genomes shed light on interconnected biogeochemical processes in an aquifer system.</title>
        <authorList>
            <person name="Anantharaman K."/>
            <person name="Brown C.T."/>
            <person name="Hug L.A."/>
            <person name="Sharon I."/>
            <person name="Castelle C.J."/>
            <person name="Probst A.J."/>
            <person name="Thomas B.C."/>
            <person name="Singh A."/>
            <person name="Wilkins M.J."/>
            <person name="Karaoz U."/>
            <person name="Brodie E.L."/>
            <person name="Williams K.H."/>
            <person name="Hubbard S.S."/>
            <person name="Banfield J.F."/>
        </authorList>
    </citation>
    <scope>NUCLEOTIDE SEQUENCE [LARGE SCALE GENOMIC DNA]</scope>
</reference>
<dbReference type="InterPro" id="IPR015803">
    <property type="entry name" value="Cys-tRNA-ligase"/>
</dbReference>
<evidence type="ECO:0000256" key="2">
    <source>
        <dbReference type="ARBA" id="ARBA00022598"/>
    </source>
</evidence>
<feature type="binding site" evidence="9">
    <location>
        <position position="27"/>
    </location>
    <ligand>
        <name>Zn(2+)</name>
        <dbReference type="ChEBI" id="CHEBI:29105"/>
    </ligand>
</feature>
<comment type="similarity">
    <text evidence="9">Belongs to the class-I aminoacyl-tRNA synthetase family.</text>
</comment>
<dbReference type="PANTHER" id="PTHR10890">
    <property type="entry name" value="CYSTEINYL-TRNA SYNTHETASE"/>
    <property type="match status" value="1"/>
</dbReference>
<comment type="subcellular location">
    <subcellularLocation>
        <location evidence="9">Cytoplasm</location>
    </subcellularLocation>
</comment>
<evidence type="ECO:0000313" key="12">
    <source>
        <dbReference type="EMBL" id="OGK45614.1"/>
    </source>
</evidence>
<feature type="binding site" evidence="9">
    <location>
        <position position="283"/>
    </location>
    <ligand>
        <name>ATP</name>
        <dbReference type="ChEBI" id="CHEBI:30616"/>
    </ligand>
</feature>
<comment type="cofactor">
    <cofactor evidence="9">
        <name>Zn(2+)</name>
        <dbReference type="ChEBI" id="CHEBI:29105"/>
    </cofactor>
    <text evidence="9">Binds 1 zinc ion per subunit.</text>
</comment>
<keyword evidence="9" id="KW-0963">Cytoplasm</keyword>
<name>A0A1F7IQG9_9BACT</name>
<proteinExistence type="inferred from homology"/>
<dbReference type="InterPro" id="IPR024909">
    <property type="entry name" value="Cys-tRNA/MSH_ligase"/>
</dbReference>
<dbReference type="InterPro" id="IPR009080">
    <property type="entry name" value="tRNAsynth_Ia_anticodon-bd"/>
</dbReference>
<feature type="domain" description="tRNA synthetases class I catalytic" evidence="10">
    <location>
        <begin position="14"/>
        <end position="328"/>
    </location>
</feature>
<keyword evidence="8 9" id="KW-0030">Aminoacyl-tRNA synthetase</keyword>
<dbReference type="GO" id="GO:0008270">
    <property type="term" value="F:zinc ion binding"/>
    <property type="evidence" value="ECO:0007669"/>
    <property type="project" value="UniProtKB-UniRule"/>
</dbReference>
<evidence type="ECO:0000256" key="4">
    <source>
        <dbReference type="ARBA" id="ARBA00022741"/>
    </source>
</evidence>
<evidence type="ECO:0000256" key="8">
    <source>
        <dbReference type="ARBA" id="ARBA00023146"/>
    </source>
</evidence>
<dbReference type="GO" id="GO:0004817">
    <property type="term" value="F:cysteine-tRNA ligase activity"/>
    <property type="evidence" value="ECO:0007669"/>
    <property type="project" value="UniProtKB-UniRule"/>
</dbReference>